<dbReference type="GO" id="GO:0005743">
    <property type="term" value="C:mitochondrial inner membrane"/>
    <property type="evidence" value="ECO:0007669"/>
    <property type="project" value="UniProtKB-SubCell"/>
</dbReference>
<evidence type="ECO:0000256" key="11">
    <source>
        <dbReference type="ARBA" id="ARBA00022982"/>
    </source>
</evidence>
<evidence type="ECO:0000256" key="12">
    <source>
        <dbReference type="ARBA" id="ARBA00022989"/>
    </source>
</evidence>
<evidence type="ECO:0000256" key="17">
    <source>
        <dbReference type="ARBA" id="ARBA00031028"/>
    </source>
</evidence>
<keyword evidence="8 19" id="KW-0812">Transmembrane</keyword>
<comment type="catalytic activity">
    <reaction evidence="18">
        <text>a ubiquinone + NADH + 5 H(+)(in) = a ubiquinol + NAD(+) + 4 H(+)(out)</text>
        <dbReference type="Rhea" id="RHEA:29091"/>
        <dbReference type="Rhea" id="RHEA-COMP:9565"/>
        <dbReference type="Rhea" id="RHEA-COMP:9566"/>
        <dbReference type="ChEBI" id="CHEBI:15378"/>
        <dbReference type="ChEBI" id="CHEBI:16389"/>
        <dbReference type="ChEBI" id="CHEBI:17976"/>
        <dbReference type="ChEBI" id="CHEBI:57540"/>
        <dbReference type="ChEBI" id="CHEBI:57945"/>
        <dbReference type="EC" id="7.1.1.2"/>
    </reaction>
</comment>
<keyword evidence="14" id="KW-0830">Ubiquinone</keyword>
<accession>A0A8E7UED0</accession>
<keyword evidence="6" id="KW-0813">Transport</keyword>
<dbReference type="AlphaFoldDB" id="A0A8E7UED0"/>
<feature type="domain" description="NADH:quinone oxidoreductase/Mrp antiporter transmembrane" evidence="20">
    <location>
        <begin position="13"/>
        <end position="273"/>
    </location>
</feature>
<proteinExistence type="inferred from homology"/>
<keyword evidence="16 19" id="KW-0472">Membrane</keyword>
<comment type="function">
    <text evidence="1">Core subunit of the mitochondrial membrane respiratory chain NADH dehydrogenase (Complex I) that is believed to belong to the minimal assembly required for catalysis. Complex I functions in the transfer of electrons from NADH to the respiratory chain. The immediate electron acceptor for the enzyme is believed to be ubiquinone.</text>
</comment>
<evidence type="ECO:0000256" key="18">
    <source>
        <dbReference type="ARBA" id="ARBA00049551"/>
    </source>
</evidence>
<dbReference type="PANTHER" id="PTHR46552:SF1">
    <property type="entry name" value="NADH-UBIQUINONE OXIDOREDUCTASE CHAIN 2"/>
    <property type="match status" value="1"/>
</dbReference>
<evidence type="ECO:0000256" key="19">
    <source>
        <dbReference type="SAM" id="Phobius"/>
    </source>
</evidence>
<evidence type="ECO:0000313" key="21">
    <source>
        <dbReference type="EMBL" id="QVY57857.1"/>
    </source>
</evidence>
<feature type="transmembrane region" description="Helical" evidence="19">
    <location>
        <begin position="77"/>
        <end position="100"/>
    </location>
</feature>
<keyword evidence="7" id="KW-0679">Respiratory chain</keyword>
<keyword evidence="15 21" id="KW-0496">Mitochondrion</keyword>
<dbReference type="EMBL" id="MW722780">
    <property type="protein sequence ID" value="QVY57857.1"/>
    <property type="molecule type" value="Genomic_DNA"/>
</dbReference>
<evidence type="ECO:0000256" key="8">
    <source>
        <dbReference type="ARBA" id="ARBA00022692"/>
    </source>
</evidence>
<evidence type="ECO:0000256" key="14">
    <source>
        <dbReference type="ARBA" id="ARBA00023075"/>
    </source>
</evidence>
<evidence type="ECO:0000256" key="4">
    <source>
        <dbReference type="ARBA" id="ARBA00012944"/>
    </source>
</evidence>
<evidence type="ECO:0000259" key="20">
    <source>
        <dbReference type="Pfam" id="PF00361"/>
    </source>
</evidence>
<feature type="transmembrane region" description="Helical" evidence="19">
    <location>
        <begin position="137"/>
        <end position="155"/>
    </location>
</feature>
<organism evidence="21">
    <name type="scientific">Trissolcus japonicus</name>
    <dbReference type="NCBI Taxonomy" id="1388796"/>
    <lineage>
        <taxon>Eukaryota</taxon>
        <taxon>Metazoa</taxon>
        <taxon>Ecdysozoa</taxon>
        <taxon>Arthropoda</taxon>
        <taxon>Hexapoda</taxon>
        <taxon>Insecta</taxon>
        <taxon>Pterygota</taxon>
        <taxon>Neoptera</taxon>
        <taxon>Endopterygota</taxon>
        <taxon>Hymenoptera</taxon>
        <taxon>Apocrita</taxon>
        <taxon>Proctotrupomorpha</taxon>
        <taxon>Platygastroidea</taxon>
        <taxon>Scelionidae</taxon>
        <taxon>Telenominae</taxon>
        <taxon>Trissolcus</taxon>
    </lineage>
</organism>
<feature type="transmembrane region" description="Helical" evidence="19">
    <location>
        <begin position="46"/>
        <end position="71"/>
    </location>
</feature>
<dbReference type="EC" id="7.1.1.2" evidence="4"/>
<dbReference type="Pfam" id="PF00361">
    <property type="entry name" value="Proton_antipo_M"/>
    <property type="match status" value="1"/>
</dbReference>
<dbReference type="InterPro" id="IPR001750">
    <property type="entry name" value="ND/Mrp_TM"/>
</dbReference>
<evidence type="ECO:0000256" key="15">
    <source>
        <dbReference type="ARBA" id="ARBA00023128"/>
    </source>
</evidence>
<evidence type="ECO:0000256" key="7">
    <source>
        <dbReference type="ARBA" id="ARBA00022660"/>
    </source>
</evidence>
<dbReference type="PANTHER" id="PTHR46552">
    <property type="entry name" value="NADH-UBIQUINONE OXIDOREDUCTASE CHAIN 2"/>
    <property type="match status" value="1"/>
</dbReference>
<feature type="transmembrane region" description="Helical" evidence="19">
    <location>
        <begin position="257"/>
        <end position="282"/>
    </location>
</feature>
<feature type="transmembrane region" description="Helical" evidence="19">
    <location>
        <begin position="303"/>
        <end position="325"/>
    </location>
</feature>
<dbReference type="GO" id="GO:0008137">
    <property type="term" value="F:NADH dehydrogenase (ubiquinone) activity"/>
    <property type="evidence" value="ECO:0007669"/>
    <property type="project" value="UniProtKB-EC"/>
</dbReference>
<reference evidence="21" key="1">
    <citation type="journal article" date="2021" name="Mitochondrial DNA Part B Resour">
        <title>The complete mitochondrial genome of Trissolcus japonicus (Hymenoptera: Scelionidae), the candidate for the biological control of Halyomorpha halys (Hemiptera: Pentatomidae).</title>
        <authorList>
            <person name="Nardi F."/>
            <person name="Cucini C."/>
            <person name="Cardaioli E."/>
            <person name="Paoli F."/>
            <person name="Sabbatini Peverieri G."/>
            <person name="Roversi P.F."/>
            <person name="Frati F."/>
            <person name="Carapelli A."/>
        </authorList>
    </citation>
    <scope>NUCLEOTIDE SEQUENCE</scope>
    <source>
        <strain evidence="21">CREATJ</strain>
    </source>
</reference>
<comment type="similarity">
    <text evidence="3">Belongs to the complex I subunit 2 family.</text>
</comment>
<comment type="subcellular location">
    <subcellularLocation>
        <location evidence="2">Mitochondrion inner membrane</location>
        <topology evidence="2">Multi-pass membrane protein</topology>
    </subcellularLocation>
</comment>
<name>A0A8E7UED0_9HYME</name>
<sequence length="326" mass="38900">MVILLNLSSLFINNWLLMWIFMELNLMIFIPLITEKNNIKTLSKMAFKYFLIQSLASMIFMFSILMIFFYNNLINMNLIYIFLLISLFIKLGMAPFHMWFIKMMNILSWNNCLILSTIQKLIPFLIMMNMINKNLMVFMMLNIMNTIISTIGGLNQNFMKPLLAYSSINHMSWMMIINLTIEKMFFIYMFIYTSINMMLMKTLEWMNIKFINKIFSTKISFSNKMIMFLTILSLGGIPPTIGFLIKWSSIFSLKMNFMLSFNIITLLMTSTITMIYYLFMITPSMMYFNYEMKFKFNKLSFKNLQNMIIILLYLSITTLIFNNFIY</sequence>
<evidence type="ECO:0000256" key="16">
    <source>
        <dbReference type="ARBA" id="ARBA00023136"/>
    </source>
</evidence>
<keyword evidence="11" id="KW-0249">Electron transport</keyword>
<evidence type="ECO:0000256" key="13">
    <source>
        <dbReference type="ARBA" id="ARBA00023027"/>
    </source>
</evidence>
<feature type="transmembrane region" description="Helical" evidence="19">
    <location>
        <begin position="225"/>
        <end position="245"/>
    </location>
</feature>
<evidence type="ECO:0000256" key="3">
    <source>
        <dbReference type="ARBA" id="ARBA00007012"/>
    </source>
</evidence>
<evidence type="ECO:0000256" key="5">
    <source>
        <dbReference type="ARBA" id="ARBA00021008"/>
    </source>
</evidence>
<dbReference type="GO" id="GO:0006120">
    <property type="term" value="P:mitochondrial electron transport, NADH to ubiquinone"/>
    <property type="evidence" value="ECO:0007669"/>
    <property type="project" value="TreeGrafter"/>
</dbReference>
<feature type="transmembrane region" description="Helical" evidence="19">
    <location>
        <begin position="12"/>
        <end position="34"/>
    </location>
</feature>
<keyword evidence="9" id="KW-0999">Mitochondrion inner membrane</keyword>
<geneLocation type="mitochondrion" evidence="21"/>
<gene>
    <name evidence="21" type="primary">nad2</name>
</gene>
<evidence type="ECO:0000256" key="9">
    <source>
        <dbReference type="ARBA" id="ARBA00022792"/>
    </source>
</evidence>
<dbReference type="InterPro" id="IPR050175">
    <property type="entry name" value="Complex_I_Subunit_2"/>
</dbReference>
<evidence type="ECO:0000256" key="6">
    <source>
        <dbReference type="ARBA" id="ARBA00022448"/>
    </source>
</evidence>
<evidence type="ECO:0000256" key="10">
    <source>
        <dbReference type="ARBA" id="ARBA00022967"/>
    </source>
</evidence>
<keyword evidence="13" id="KW-0520">NAD</keyword>
<evidence type="ECO:0000256" key="1">
    <source>
        <dbReference type="ARBA" id="ARBA00003257"/>
    </source>
</evidence>
<protein>
    <recommendedName>
        <fullName evidence="5">NADH-ubiquinone oxidoreductase chain 2</fullName>
        <ecNumber evidence="4">7.1.1.2</ecNumber>
    </recommendedName>
    <alternativeName>
        <fullName evidence="17">NADH dehydrogenase subunit 2</fullName>
    </alternativeName>
</protein>
<evidence type="ECO:0000256" key="2">
    <source>
        <dbReference type="ARBA" id="ARBA00004448"/>
    </source>
</evidence>
<keyword evidence="10" id="KW-1278">Translocase</keyword>
<keyword evidence="12 19" id="KW-1133">Transmembrane helix</keyword>